<organism evidence="1">
    <name type="scientific">Prorocentrum micans</name>
    <name type="common">Red tide dinoflagellate</name>
    <dbReference type="NCBI Taxonomy" id="2945"/>
    <lineage>
        <taxon>Eukaryota</taxon>
        <taxon>Sar</taxon>
        <taxon>Alveolata</taxon>
        <taxon>Dinophyceae</taxon>
        <taxon>Prorocentrales</taxon>
        <taxon>Prorocentraceae</taxon>
        <taxon>Prorocentrum</taxon>
    </lineage>
</organism>
<name>A0A7S2TB37_PROMC</name>
<dbReference type="AlphaFoldDB" id="A0A7S2TB37"/>
<evidence type="ECO:0000313" key="1">
    <source>
        <dbReference type="EMBL" id="CAD9724279.1"/>
    </source>
</evidence>
<gene>
    <name evidence="1" type="ORF">PMIC02512_LOCUS1382</name>
</gene>
<sequence>MVHRRAPMHWCAGEGMDKLEFRRKAVKHWYTGEGTNKLAFTGAVKRRRADERMDALEVTEAISLIPAKKKKKKKKTFMPLRRVSLTASVAILAQVRSHFGSSSFGPNCFGPSRLSARCGRRLYNRPHGVTG</sequence>
<reference evidence="1" key="1">
    <citation type="submission" date="2021-01" db="EMBL/GenBank/DDBJ databases">
        <authorList>
            <person name="Corre E."/>
            <person name="Pelletier E."/>
            <person name="Niang G."/>
            <person name="Scheremetjew M."/>
            <person name="Finn R."/>
            <person name="Kale V."/>
            <person name="Holt S."/>
            <person name="Cochrane G."/>
            <person name="Meng A."/>
            <person name="Brown T."/>
            <person name="Cohen L."/>
        </authorList>
    </citation>
    <scope>NUCLEOTIDE SEQUENCE</scope>
    <source>
        <strain evidence="1">CCCM 845</strain>
    </source>
</reference>
<protein>
    <submittedName>
        <fullName evidence="1">Uncharacterized protein</fullName>
    </submittedName>
</protein>
<proteinExistence type="predicted"/>
<dbReference type="EMBL" id="HBHN01004741">
    <property type="protein sequence ID" value="CAD9724279.1"/>
    <property type="molecule type" value="Transcribed_RNA"/>
</dbReference>
<accession>A0A7S2TB37</accession>